<dbReference type="AlphaFoldDB" id="A0A517SPT6"/>
<organism evidence="10 11">
    <name type="scientific">Stieleria bergensis</name>
    <dbReference type="NCBI Taxonomy" id="2528025"/>
    <lineage>
        <taxon>Bacteria</taxon>
        <taxon>Pseudomonadati</taxon>
        <taxon>Planctomycetota</taxon>
        <taxon>Planctomycetia</taxon>
        <taxon>Pirellulales</taxon>
        <taxon>Pirellulaceae</taxon>
        <taxon>Stieleria</taxon>
    </lineage>
</organism>
<evidence type="ECO:0000313" key="11">
    <source>
        <dbReference type="Proteomes" id="UP000315003"/>
    </source>
</evidence>
<dbReference type="Gene3D" id="3.90.550.10">
    <property type="entry name" value="Spore Coat Polysaccharide Biosynthesis Protein SpsA, Chain A"/>
    <property type="match status" value="1"/>
</dbReference>
<evidence type="ECO:0000256" key="3">
    <source>
        <dbReference type="ARBA" id="ARBA00022679"/>
    </source>
</evidence>
<keyword evidence="3 10" id="KW-0808">Transferase</keyword>
<evidence type="ECO:0000256" key="6">
    <source>
        <dbReference type="ARBA" id="ARBA00023134"/>
    </source>
</evidence>
<dbReference type="GO" id="GO:0004475">
    <property type="term" value="F:mannose-1-phosphate guanylyltransferase (GTP) activity"/>
    <property type="evidence" value="ECO:0007669"/>
    <property type="project" value="UniProtKB-EC"/>
</dbReference>
<feature type="domain" description="Nucleotidyl transferase" evidence="8">
    <location>
        <begin position="4"/>
        <end position="285"/>
    </location>
</feature>
<dbReference type="PANTHER" id="PTHR46390:SF1">
    <property type="entry name" value="MANNOSE-1-PHOSPHATE GUANYLYLTRANSFERASE"/>
    <property type="match status" value="1"/>
</dbReference>
<dbReference type="GO" id="GO:0005525">
    <property type="term" value="F:GTP binding"/>
    <property type="evidence" value="ECO:0007669"/>
    <property type="project" value="UniProtKB-KW"/>
</dbReference>
<dbReference type="CDD" id="cd02509">
    <property type="entry name" value="GDP-M1P_Guanylyltransferase"/>
    <property type="match status" value="1"/>
</dbReference>
<sequence>MLHAVIMAGGSGTRFWPASRKLVPKQLLPLAGESTMIQATSERIESLIPSDRQMIVTNEILVDAIAKQLPNMPRENLVGEPAKRDTAPCIGLAAALVAAKDPEGLMVVMPSDHVIGTNDQFCDAISAAETLVNEDPTRIVTFGIQPTYPAESFGYIQRGSELDSSHQLAPSFDVERFREKPDRQTATQYLESGDFYWNSGIFLWKASTILDALKQNQPAMFQHIQTIAQAIGTPEYEQVLKDEFCAIEGTSIDYAVMENYPNVCVIEAPFKWDDVGSWQSLGRLHPSDPSGNTVVGDHLGIDTRDTIVYSNPDHTVVTIGVKDLIIVQTEGATLVAPKSEEERVREAVKALQSSGRDHLL</sequence>
<dbReference type="SUPFAM" id="SSF159283">
    <property type="entry name" value="Guanosine diphospho-D-mannose pyrophosphorylase/mannose-6-phosphate isomerase linker domain"/>
    <property type="match status" value="1"/>
</dbReference>
<dbReference type="InterPro" id="IPR051161">
    <property type="entry name" value="Mannose-6P_isomerase_type2"/>
</dbReference>
<dbReference type="FunFam" id="3.90.550.10:FF:000046">
    <property type="entry name" value="Mannose-1-phosphate guanylyltransferase (GDP)"/>
    <property type="match status" value="1"/>
</dbReference>
<dbReference type="Proteomes" id="UP000315003">
    <property type="component" value="Chromosome"/>
</dbReference>
<protein>
    <recommendedName>
        <fullName evidence="2">mannose-1-phosphate guanylyltransferase</fullName>
        <ecNumber evidence="2">2.7.7.13</ecNumber>
    </recommendedName>
</protein>
<dbReference type="InterPro" id="IPR049577">
    <property type="entry name" value="GMPP_N"/>
</dbReference>
<evidence type="ECO:0000259" key="8">
    <source>
        <dbReference type="Pfam" id="PF00483"/>
    </source>
</evidence>
<dbReference type="InterPro" id="IPR029044">
    <property type="entry name" value="Nucleotide-diphossugar_trans"/>
</dbReference>
<evidence type="ECO:0000256" key="5">
    <source>
        <dbReference type="ARBA" id="ARBA00022741"/>
    </source>
</evidence>
<gene>
    <name evidence="10" type="primary">manC</name>
    <name evidence="10" type="ORF">SV7mr_06240</name>
</gene>
<dbReference type="PANTHER" id="PTHR46390">
    <property type="entry name" value="MANNOSE-1-PHOSPHATE GUANYLYLTRANSFERASE"/>
    <property type="match status" value="1"/>
</dbReference>
<dbReference type="Pfam" id="PF22640">
    <property type="entry name" value="ManC_GMP_beta-helix"/>
    <property type="match status" value="1"/>
</dbReference>
<reference evidence="10 11" key="1">
    <citation type="submission" date="2019-02" db="EMBL/GenBank/DDBJ databases">
        <title>Deep-cultivation of Planctomycetes and their phenomic and genomic characterization uncovers novel biology.</title>
        <authorList>
            <person name="Wiegand S."/>
            <person name="Jogler M."/>
            <person name="Boedeker C."/>
            <person name="Pinto D."/>
            <person name="Vollmers J."/>
            <person name="Rivas-Marin E."/>
            <person name="Kohn T."/>
            <person name="Peeters S.H."/>
            <person name="Heuer A."/>
            <person name="Rast P."/>
            <person name="Oberbeckmann S."/>
            <person name="Bunk B."/>
            <person name="Jeske O."/>
            <person name="Meyerdierks A."/>
            <person name="Storesund J.E."/>
            <person name="Kallscheuer N."/>
            <person name="Luecker S."/>
            <person name="Lage O.M."/>
            <person name="Pohl T."/>
            <person name="Merkel B.J."/>
            <person name="Hornburger P."/>
            <person name="Mueller R.-W."/>
            <person name="Bruemmer F."/>
            <person name="Labrenz M."/>
            <person name="Spormann A.M."/>
            <person name="Op den Camp H."/>
            <person name="Overmann J."/>
            <person name="Amann R."/>
            <person name="Jetten M.S.M."/>
            <person name="Mascher T."/>
            <person name="Medema M.H."/>
            <person name="Devos D.P."/>
            <person name="Kaster A.-K."/>
            <person name="Ovreas L."/>
            <person name="Rohde M."/>
            <person name="Galperin M.Y."/>
            <person name="Jogler C."/>
        </authorList>
    </citation>
    <scope>NUCLEOTIDE SEQUENCE [LARGE SCALE GENOMIC DNA]</scope>
    <source>
        <strain evidence="10 11">SV_7m_r</strain>
    </source>
</reference>
<dbReference type="InterPro" id="IPR054566">
    <property type="entry name" value="ManC/GMP-like_b-helix"/>
</dbReference>
<dbReference type="EMBL" id="CP036272">
    <property type="protein sequence ID" value="QDT58135.1"/>
    <property type="molecule type" value="Genomic_DNA"/>
</dbReference>
<dbReference type="InterPro" id="IPR005835">
    <property type="entry name" value="NTP_transferase_dom"/>
</dbReference>
<evidence type="ECO:0000256" key="4">
    <source>
        <dbReference type="ARBA" id="ARBA00022695"/>
    </source>
</evidence>
<name>A0A517SPT6_9BACT</name>
<comment type="catalytic activity">
    <reaction evidence="7">
        <text>alpha-D-mannose 1-phosphate + GTP + H(+) = GDP-alpha-D-mannose + diphosphate</text>
        <dbReference type="Rhea" id="RHEA:15229"/>
        <dbReference type="ChEBI" id="CHEBI:15378"/>
        <dbReference type="ChEBI" id="CHEBI:33019"/>
        <dbReference type="ChEBI" id="CHEBI:37565"/>
        <dbReference type="ChEBI" id="CHEBI:57527"/>
        <dbReference type="ChEBI" id="CHEBI:58409"/>
        <dbReference type="EC" id="2.7.7.13"/>
    </reaction>
</comment>
<dbReference type="OrthoDB" id="9806359at2"/>
<keyword evidence="5" id="KW-0547">Nucleotide-binding</keyword>
<comment type="similarity">
    <text evidence="1">Belongs to the mannose-6-phosphate isomerase type 2 family.</text>
</comment>
<dbReference type="EC" id="2.7.7.13" evidence="2"/>
<accession>A0A517SPT6</accession>
<proteinExistence type="inferred from homology"/>
<feature type="domain" description="MannoseP isomerase/GMP-like beta-helix" evidence="9">
    <location>
        <begin position="296"/>
        <end position="351"/>
    </location>
</feature>
<keyword evidence="11" id="KW-1185">Reference proteome</keyword>
<dbReference type="Pfam" id="PF00483">
    <property type="entry name" value="NTP_transferase"/>
    <property type="match status" value="1"/>
</dbReference>
<dbReference type="SUPFAM" id="SSF53448">
    <property type="entry name" value="Nucleotide-diphospho-sugar transferases"/>
    <property type="match status" value="1"/>
</dbReference>
<dbReference type="RefSeq" id="WP_145269078.1">
    <property type="nucleotide sequence ID" value="NZ_CP036272.1"/>
</dbReference>
<keyword evidence="4 10" id="KW-0548">Nucleotidyltransferase</keyword>
<evidence type="ECO:0000256" key="1">
    <source>
        <dbReference type="ARBA" id="ARBA00006115"/>
    </source>
</evidence>
<evidence type="ECO:0000256" key="7">
    <source>
        <dbReference type="ARBA" id="ARBA00047343"/>
    </source>
</evidence>
<evidence type="ECO:0000256" key="2">
    <source>
        <dbReference type="ARBA" id="ARBA00012387"/>
    </source>
</evidence>
<evidence type="ECO:0000259" key="9">
    <source>
        <dbReference type="Pfam" id="PF22640"/>
    </source>
</evidence>
<evidence type="ECO:0000313" key="10">
    <source>
        <dbReference type="EMBL" id="QDT58135.1"/>
    </source>
</evidence>
<keyword evidence="6" id="KW-0342">GTP-binding</keyword>
<dbReference type="GO" id="GO:0009298">
    <property type="term" value="P:GDP-mannose biosynthetic process"/>
    <property type="evidence" value="ECO:0007669"/>
    <property type="project" value="TreeGrafter"/>
</dbReference>